<sequence length="260" mass="28874">MRKCELCECVARMYCESDQANLCWDCDEKVHRANFLVAKHSRSLLCHVCQSLTPWKASGPKLGPTVSVCDTCVTSAHCEAHDTELVKPENNQTERTTGDDDDDVDEYDEDDEEEDDDDEYDDLDEEEDDENQVVPWSGDSQYPPPPVASSSCSSISEEEEVSLKRGRDCGDFYSDDEIGCSTSQPCSRAAANEEANSSLSTFRPLKQARTTAEEDRGQADSRSTTVISSLHGLQKQMITNDGDASATILGIYQLSRDKNR</sequence>
<dbReference type="Proteomes" id="UP001164250">
    <property type="component" value="Chromosome 3"/>
</dbReference>
<dbReference type="EMBL" id="CM047899">
    <property type="protein sequence ID" value="KAJ0101630.1"/>
    <property type="molecule type" value="Genomic_DNA"/>
</dbReference>
<evidence type="ECO:0000313" key="1">
    <source>
        <dbReference type="EMBL" id="KAJ0101630.1"/>
    </source>
</evidence>
<organism evidence="1 2">
    <name type="scientific">Pistacia atlantica</name>
    <dbReference type="NCBI Taxonomy" id="434234"/>
    <lineage>
        <taxon>Eukaryota</taxon>
        <taxon>Viridiplantae</taxon>
        <taxon>Streptophyta</taxon>
        <taxon>Embryophyta</taxon>
        <taxon>Tracheophyta</taxon>
        <taxon>Spermatophyta</taxon>
        <taxon>Magnoliopsida</taxon>
        <taxon>eudicotyledons</taxon>
        <taxon>Gunneridae</taxon>
        <taxon>Pentapetalae</taxon>
        <taxon>rosids</taxon>
        <taxon>malvids</taxon>
        <taxon>Sapindales</taxon>
        <taxon>Anacardiaceae</taxon>
        <taxon>Pistacia</taxon>
    </lineage>
</organism>
<protein>
    <submittedName>
        <fullName evidence="1">Uncharacterized protein</fullName>
    </submittedName>
</protein>
<comment type="caution">
    <text evidence="1">The sequence shown here is derived from an EMBL/GenBank/DDBJ whole genome shotgun (WGS) entry which is preliminary data.</text>
</comment>
<name>A0ACC1BRE9_9ROSI</name>
<reference evidence="2" key="1">
    <citation type="journal article" date="2023" name="G3 (Bethesda)">
        <title>Genome assembly and association tests identify interacting loci associated with vigor, precocity, and sex in interspecific pistachio rootstocks.</title>
        <authorList>
            <person name="Palmer W."/>
            <person name="Jacygrad E."/>
            <person name="Sagayaradj S."/>
            <person name="Cavanaugh K."/>
            <person name="Han R."/>
            <person name="Bertier L."/>
            <person name="Beede B."/>
            <person name="Kafkas S."/>
            <person name="Golino D."/>
            <person name="Preece J."/>
            <person name="Michelmore R."/>
        </authorList>
    </citation>
    <scope>NUCLEOTIDE SEQUENCE [LARGE SCALE GENOMIC DNA]</scope>
</reference>
<keyword evidence="2" id="KW-1185">Reference proteome</keyword>
<gene>
    <name evidence="1" type="ORF">Patl1_04512</name>
</gene>
<accession>A0ACC1BRE9</accession>
<proteinExistence type="predicted"/>
<evidence type="ECO:0000313" key="2">
    <source>
        <dbReference type="Proteomes" id="UP001164250"/>
    </source>
</evidence>